<keyword evidence="4" id="KW-0119">Carbohydrate metabolism</keyword>
<dbReference type="Gene3D" id="2.60.120.260">
    <property type="entry name" value="Galactose-binding domain-like"/>
    <property type="match status" value="1"/>
</dbReference>
<dbReference type="InterPro" id="IPR023296">
    <property type="entry name" value="Glyco_hydro_beta-prop_sf"/>
</dbReference>
<feature type="signal peptide" evidence="7">
    <location>
        <begin position="1"/>
        <end position="22"/>
    </location>
</feature>
<evidence type="ECO:0000313" key="9">
    <source>
        <dbReference type="EMBL" id="MDI9857635.1"/>
    </source>
</evidence>
<keyword evidence="2" id="KW-0858">Xylan degradation</keyword>
<dbReference type="Pfam" id="PF00754">
    <property type="entry name" value="F5_F8_type_C"/>
    <property type="match status" value="1"/>
</dbReference>
<comment type="similarity">
    <text evidence="1 6">Belongs to the glycosyl hydrolase 43 family.</text>
</comment>
<dbReference type="InterPro" id="IPR000421">
    <property type="entry name" value="FA58C"/>
</dbReference>
<keyword evidence="5 6" id="KW-0326">Glycosidase</keyword>
<dbReference type="RefSeq" id="WP_283342977.1">
    <property type="nucleotide sequence ID" value="NZ_JASHIF010000002.1"/>
</dbReference>
<evidence type="ECO:0000256" key="5">
    <source>
        <dbReference type="ARBA" id="ARBA00023295"/>
    </source>
</evidence>
<evidence type="ECO:0000313" key="10">
    <source>
        <dbReference type="Proteomes" id="UP001236507"/>
    </source>
</evidence>
<evidence type="ECO:0000256" key="1">
    <source>
        <dbReference type="ARBA" id="ARBA00009865"/>
    </source>
</evidence>
<evidence type="ECO:0000256" key="7">
    <source>
        <dbReference type="SAM" id="SignalP"/>
    </source>
</evidence>
<dbReference type="Gene3D" id="2.115.10.20">
    <property type="entry name" value="Glycosyl hydrolase domain, family 43"/>
    <property type="match status" value="1"/>
</dbReference>
<accession>A0ABT6Y245</accession>
<dbReference type="Pfam" id="PF04616">
    <property type="entry name" value="Glyco_hydro_43"/>
    <property type="match status" value="1"/>
</dbReference>
<comment type="caution">
    <text evidence="9">The sequence shown here is derived from an EMBL/GenBank/DDBJ whole genome shotgun (WGS) entry which is preliminary data.</text>
</comment>
<keyword evidence="3 6" id="KW-0378">Hydrolase</keyword>
<evidence type="ECO:0000256" key="2">
    <source>
        <dbReference type="ARBA" id="ARBA00022651"/>
    </source>
</evidence>
<dbReference type="PANTHER" id="PTHR43772">
    <property type="entry name" value="ENDO-1,4-BETA-XYLANASE"/>
    <property type="match status" value="1"/>
</dbReference>
<evidence type="ECO:0000259" key="8">
    <source>
        <dbReference type="Pfam" id="PF00754"/>
    </source>
</evidence>
<dbReference type="InterPro" id="IPR052176">
    <property type="entry name" value="Glycosyl_Hydrlase_43_Enz"/>
</dbReference>
<gene>
    <name evidence="9" type="ORF">QM524_00310</name>
</gene>
<protein>
    <submittedName>
        <fullName evidence="9">Family 43 glycosylhydrolase</fullName>
    </submittedName>
</protein>
<sequence>MKLFKYLLGMGLCLSIAKATVAQTVRNYNPIIPDLIADPSIVKFGDTFYCYATTDGYDKGLATSGPPVLWQSKDLVNWSFDGIFFPSAAKQLFWAPSYAQKVGKDYFFYPTVNTHIYVAKASSPKGPFKLVGEDTFEKGKAPAPLVLMDGPKKTKGIDAEIFIDDDKTPYLFWAQRGAAKLKPNMTELDGDIQVIQTKRNGYSEGPIFFKRKGIYYYMYTLSGHEHYAYAYQYSKVSPFGPYEFPKEEIIAKTDTTEKIYGPGHGNVFNIGDDYYFTYLEFGRSGTNRQVWINKMEFNEDGTIKPVKLTNKGVNPLNVKDKGLKIEETSASSTKPEYKVPHIYDATLKRTEYYNPVNATDWSNGTRWMADAADSLATFTAKLSKPQTIKKVETYFVKPTAGHAYVLEGSLDGKTWVKCGGHEDVQIKSPHTDVLNKKFQYLRIKFLKGVAGIWEFKVY</sequence>
<reference evidence="9 10" key="1">
    <citation type="submission" date="2023-05" db="EMBL/GenBank/DDBJ databases">
        <title>Novel species of genus Flectobacillus isolated from stream in China.</title>
        <authorList>
            <person name="Lu H."/>
        </authorList>
    </citation>
    <scope>NUCLEOTIDE SEQUENCE [LARGE SCALE GENOMIC DNA]</scope>
    <source>
        <strain evidence="9 10">KCTC 42575</strain>
    </source>
</reference>
<evidence type="ECO:0000256" key="4">
    <source>
        <dbReference type="ARBA" id="ARBA00023277"/>
    </source>
</evidence>
<dbReference type="EMBL" id="JASHIF010000002">
    <property type="protein sequence ID" value="MDI9857635.1"/>
    <property type="molecule type" value="Genomic_DNA"/>
</dbReference>
<evidence type="ECO:0000256" key="3">
    <source>
        <dbReference type="ARBA" id="ARBA00022801"/>
    </source>
</evidence>
<evidence type="ECO:0000256" key="6">
    <source>
        <dbReference type="RuleBase" id="RU361187"/>
    </source>
</evidence>
<dbReference type="SUPFAM" id="SSF49785">
    <property type="entry name" value="Galactose-binding domain-like"/>
    <property type="match status" value="1"/>
</dbReference>
<dbReference type="SUPFAM" id="SSF75005">
    <property type="entry name" value="Arabinanase/levansucrase/invertase"/>
    <property type="match status" value="1"/>
</dbReference>
<organism evidence="9 10">
    <name type="scientific">Flectobacillus roseus</name>
    <dbReference type="NCBI Taxonomy" id="502259"/>
    <lineage>
        <taxon>Bacteria</taxon>
        <taxon>Pseudomonadati</taxon>
        <taxon>Bacteroidota</taxon>
        <taxon>Cytophagia</taxon>
        <taxon>Cytophagales</taxon>
        <taxon>Flectobacillaceae</taxon>
        <taxon>Flectobacillus</taxon>
    </lineage>
</organism>
<dbReference type="Proteomes" id="UP001236507">
    <property type="component" value="Unassembled WGS sequence"/>
</dbReference>
<feature type="chain" id="PRO_5046705209" evidence="7">
    <location>
        <begin position="23"/>
        <end position="458"/>
    </location>
</feature>
<name>A0ABT6Y245_9BACT</name>
<feature type="domain" description="F5/8 type C" evidence="8">
    <location>
        <begin position="350"/>
        <end position="451"/>
    </location>
</feature>
<proteinExistence type="inferred from homology"/>
<keyword evidence="2" id="KW-0624">Polysaccharide degradation</keyword>
<dbReference type="InterPro" id="IPR006710">
    <property type="entry name" value="Glyco_hydro_43"/>
</dbReference>
<dbReference type="PANTHER" id="PTHR43772:SF2">
    <property type="entry name" value="PUTATIVE (AFU_ORTHOLOGUE AFUA_2G04480)-RELATED"/>
    <property type="match status" value="1"/>
</dbReference>
<keyword evidence="10" id="KW-1185">Reference proteome</keyword>
<keyword evidence="7" id="KW-0732">Signal</keyword>
<dbReference type="InterPro" id="IPR008979">
    <property type="entry name" value="Galactose-bd-like_sf"/>
</dbReference>